<dbReference type="EMBL" id="LT994651">
    <property type="protein sequence ID" value="SPN79487.1"/>
    <property type="molecule type" value="Genomic_DNA"/>
</dbReference>
<evidence type="ECO:0000313" key="2">
    <source>
        <dbReference type="EMBL" id="SPN79487.1"/>
    </source>
</evidence>
<evidence type="ECO:0000313" key="3">
    <source>
        <dbReference type="Proteomes" id="UP000273054"/>
    </source>
</evidence>
<sequence length="100" mass="11248">MSSSTKVVKIARKNGQVVQGCDVYIGRACYMGGWQLAKSKWANPYSVKECGNAEKAVEKFEEYFLSNEELVKDVGELKGKTLGWFRNAKFIKCVAFNKLV</sequence>
<organism evidence="2">
    <name type="scientific">Brazilian cedratvirus IHUMI</name>
    <dbReference type="NCBI Taxonomy" id="2126980"/>
    <lineage>
        <taxon>Viruses</taxon>
        <taxon>Pithoviruses</taxon>
        <taxon>Orthocedratvirinae</taxon>
        <taxon>Alphacedratvirus</taxon>
        <taxon>Alphacedratvirus brasiliense</taxon>
    </lineage>
</organism>
<proteinExistence type="predicted"/>
<protein>
    <recommendedName>
        <fullName evidence="1">DUF4326 domain-containing protein</fullName>
    </recommendedName>
</protein>
<keyword evidence="3" id="KW-1185">Reference proteome</keyword>
<dbReference type="Pfam" id="PF14216">
    <property type="entry name" value="DUF4326"/>
    <property type="match status" value="1"/>
</dbReference>
<feature type="domain" description="DUF4326" evidence="1">
    <location>
        <begin position="12"/>
        <end position="83"/>
    </location>
</feature>
<evidence type="ECO:0000259" key="1">
    <source>
        <dbReference type="Pfam" id="PF14216"/>
    </source>
</evidence>
<name>A0A2R8FEP8_9VIRU</name>
<gene>
    <name evidence="2" type="ORF">BRZCDTV_373</name>
</gene>
<dbReference type="InterPro" id="IPR025475">
    <property type="entry name" value="DUF4326"/>
</dbReference>
<accession>A0A2R8FEP8</accession>
<reference evidence="2" key="1">
    <citation type="submission" date="2018-03" db="EMBL/GenBank/DDBJ databases">
        <authorList>
            <consortium name="Urmite Genomes"/>
        </authorList>
    </citation>
    <scope>NUCLEOTIDE SEQUENCE [LARGE SCALE GENOMIC DNA]</scope>
    <source>
        <strain evidence="2">IHUMI-27.7</strain>
    </source>
</reference>
<dbReference type="Proteomes" id="UP000273054">
    <property type="component" value="Segment"/>
</dbReference>